<accession>A0AAV9XS07</accession>
<dbReference type="Pfam" id="PF03949">
    <property type="entry name" value="Malic_M"/>
    <property type="match status" value="1"/>
</dbReference>
<comment type="caution">
    <text evidence="11">The sequence shown here is derived from an EMBL/GenBank/DDBJ whole genome shotgun (WGS) entry which is preliminary data.</text>
</comment>
<dbReference type="InterPro" id="IPR015884">
    <property type="entry name" value="Malic_enzyme_CS"/>
</dbReference>
<protein>
    <recommendedName>
        <fullName evidence="8">Malic enzyme</fullName>
    </recommendedName>
</protein>
<feature type="binding site" evidence="7">
    <location>
        <position position="243"/>
    </location>
    <ligand>
        <name>a divalent metal cation</name>
        <dbReference type="ChEBI" id="CHEBI:60240"/>
    </ligand>
</feature>
<evidence type="ECO:0000256" key="1">
    <source>
        <dbReference type="ARBA" id="ARBA00001936"/>
    </source>
</evidence>
<dbReference type="GO" id="GO:0004471">
    <property type="term" value="F:malate dehydrogenase (decarboxylating) (NAD+) activity"/>
    <property type="evidence" value="ECO:0007669"/>
    <property type="project" value="TreeGrafter"/>
</dbReference>
<dbReference type="NCBIfam" id="NF010052">
    <property type="entry name" value="PRK13529.1"/>
    <property type="match status" value="1"/>
</dbReference>
<gene>
    <name evidence="11" type="ORF">RS030_91560</name>
</gene>
<organism evidence="11 12">
    <name type="scientific">Cryptosporidium xiaoi</name>
    <dbReference type="NCBI Taxonomy" id="659607"/>
    <lineage>
        <taxon>Eukaryota</taxon>
        <taxon>Sar</taxon>
        <taxon>Alveolata</taxon>
        <taxon>Apicomplexa</taxon>
        <taxon>Conoidasida</taxon>
        <taxon>Coccidia</taxon>
        <taxon>Eucoccidiorida</taxon>
        <taxon>Eimeriorina</taxon>
        <taxon>Cryptosporidiidae</taxon>
        <taxon>Cryptosporidium</taxon>
    </lineage>
</organism>
<evidence type="ECO:0000259" key="10">
    <source>
        <dbReference type="SMART" id="SM01274"/>
    </source>
</evidence>
<dbReference type="InterPro" id="IPR046346">
    <property type="entry name" value="Aminoacid_DH-like_N_sf"/>
</dbReference>
<feature type="active site" description="Proton acceptor" evidence="5">
    <location>
        <position position="171"/>
    </location>
</feature>
<dbReference type="PIRSF" id="PIRSF000106">
    <property type="entry name" value="ME"/>
    <property type="match status" value="1"/>
</dbReference>
<keyword evidence="4 8" id="KW-0560">Oxidoreductase</keyword>
<reference evidence="11 12" key="1">
    <citation type="submission" date="2023-10" db="EMBL/GenBank/DDBJ databases">
        <title>Comparative genomics analysis reveals potential genetic determinants of host preference in Cryptosporidium xiaoi.</title>
        <authorList>
            <person name="Xiao L."/>
            <person name="Li J."/>
        </authorList>
    </citation>
    <scope>NUCLEOTIDE SEQUENCE [LARGE SCALE GENOMIC DNA]</scope>
    <source>
        <strain evidence="11 12">52996</strain>
    </source>
</reference>
<dbReference type="Proteomes" id="UP001311799">
    <property type="component" value="Unassembled WGS sequence"/>
</dbReference>
<dbReference type="EMBL" id="JAWDEY010000037">
    <property type="protein sequence ID" value="KAK6587535.1"/>
    <property type="molecule type" value="Genomic_DNA"/>
</dbReference>
<evidence type="ECO:0000256" key="2">
    <source>
        <dbReference type="ARBA" id="ARBA00008785"/>
    </source>
</evidence>
<feature type="domain" description="Malic enzyme NAD-binding" evidence="9">
    <location>
        <begin position="267"/>
        <end position="524"/>
    </location>
</feature>
<name>A0AAV9XS07_9CRYT</name>
<dbReference type="SMART" id="SM00919">
    <property type="entry name" value="Malic_M"/>
    <property type="match status" value="1"/>
</dbReference>
<evidence type="ECO:0000313" key="11">
    <source>
        <dbReference type="EMBL" id="KAK6587535.1"/>
    </source>
</evidence>
<dbReference type="CDD" id="cd05312">
    <property type="entry name" value="NAD_bind_1_malic_enz"/>
    <property type="match status" value="1"/>
</dbReference>
<feature type="domain" description="Malic enzyme N-terminal" evidence="10">
    <location>
        <begin position="74"/>
        <end position="257"/>
    </location>
</feature>
<evidence type="ECO:0000256" key="3">
    <source>
        <dbReference type="ARBA" id="ARBA00022723"/>
    </source>
</evidence>
<dbReference type="GO" id="GO:0051287">
    <property type="term" value="F:NAD binding"/>
    <property type="evidence" value="ECO:0007669"/>
    <property type="project" value="InterPro"/>
</dbReference>
<dbReference type="SMART" id="SM01274">
    <property type="entry name" value="malic"/>
    <property type="match status" value="1"/>
</dbReference>
<dbReference type="PRINTS" id="PR00072">
    <property type="entry name" value="MALOXRDTASE"/>
</dbReference>
<feature type="binding site" evidence="7">
    <location>
        <position position="242"/>
    </location>
    <ligand>
        <name>a divalent metal cation</name>
        <dbReference type="ChEBI" id="CHEBI:60240"/>
    </ligand>
</feature>
<proteinExistence type="inferred from homology"/>
<evidence type="ECO:0000256" key="8">
    <source>
        <dbReference type="RuleBase" id="RU003426"/>
    </source>
</evidence>
<feature type="binding site" evidence="6">
    <location>
        <position position="455"/>
    </location>
    <ligand>
        <name>(S)-malate</name>
        <dbReference type="ChEBI" id="CHEBI:15589"/>
    </ligand>
</feature>
<feature type="binding site" evidence="6">
    <location>
        <position position="409"/>
    </location>
    <ligand>
        <name>(S)-malate</name>
        <dbReference type="ChEBI" id="CHEBI:15589"/>
    </ligand>
</feature>
<evidence type="ECO:0000256" key="4">
    <source>
        <dbReference type="ARBA" id="ARBA00023002"/>
    </source>
</evidence>
<feature type="active site" description="Proton donor" evidence="5">
    <location>
        <position position="97"/>
    </location>
</feature>
<sequence>MTTNNSNLRGEELLRNPYLNKGLSFTMEERRRYGIEGLLPNKYETMDEQVDRLWKKINAIDKNIDKYTFLENIRSSSLILFHSLLEKYFKELAPIVYTPTVGEGCLEFSRNPTTRNWSGSGIYINKSHKGRVFEILKNARDDIEIIVLTDGGRILGLGDLGINGMGIPIGKLSLYVTLGGIDPSKVLPISLDIGTNTNSVVEDKYYLGIKEKRIENEDYYPLMDEITESIFRRWPNVVLQWEDLTTYRAIDILEIYKNKYRCFNDDIQGTASIVLAGILSSIKIAGKELNDQKILICGAGSASIGTVNLIINAMELNGITKEKAIDKFWLVDSKGLITNTRDINTLDKFKIPFIRKDINKNINSLQEIVAEVKPTILIGVSGQSGIFNEYVVKEMAKHTDRPIIFALSNPTSKAECTSNDVYNWTNGKVIFASGSPMKPVKSLLNNYEFVPSQCNNMYVFPGIGLAAKIGKFTHIPDVCFIQAANTVSKFYNKECPDILFPSLTASIGREISANIAADLIILAKKNNFLNNDTINITNRDDLVNYIKDNMWLPNNQQ</sequence>
<evidence type="ECO:0000259" key="9">
    <source>
        <dbReference type="SMART" id="SM00919"/>
    </source>
</evidence>
<keyword evidence="12" id="KW-1185">Reference proteome</keyword>
<comment type="cofactor">
    <cofactor evidence="1">
        <name>Mn(2+)</name>
        <dbReference type="ChEBI" id="CHEBI:29035"/>
    </cofactor>
</comment>
<dbReference type="PROSITE" id="PS00331">
    <property type="entry name" value="MALIC_ENZYMES"/>
    <property type="match status" value="1"/>
</dbReference>
<dbReference type="GO" id="GO:0005739">
    <property type="term" value="C:mitochondrion"/>
    <property type="evidence" value="ECO:0007669"/>
    <property type="project" value="TreeGrafter"/>
</dbReference>
<dbReference type="InterPro" id="IPR012302">
    <property type="entry name" value="Malic_NAD-bd"/>
</dbReference>
<dbReference type="Pfam" id="PF00390">
    <property type="entry name" value="malic"/>
    <property type="match status" value="1"/>
</dbReference>
<comment type="cofactor">
    <cofactor evidence="7">
        <name>Mg(2+)</name>
        <dbReference type="ChEBI" id="CHEBI:18420"/>
    </cofactor>
    <cofactor evidence="7">
        <name>Mn(2+)</name>
        <dbReference type="ChEBI" id="CHEBI:29035"/>
    </cofactor>
    <text evidence="7">Divalent metal cations. Prefers magnesium or manganese.</text>
</comment>
<evidence type="ECO:0000256" key="7">
    <source>
        <dbReference type="PIRSR" id="PIRSR000106-3"/>
    </source>
</evidence>
<dbReference type="InterPro" id="IPR036291">
    <property type="entry name" value="NAD(P)-bd_dom_sf"/>
</dbReference>
<evidence type="ECO:0000256" key="6">
    <source>
        <dbReference type="PIRSR" id="PIRSR000106-2"/>
    </source>
</evidence>
<dbReference type="InterPro" id="IPR001891">
    <property type="entry name" value="Malic_OxRdtase"/>
</dbReference>
<dbReference type="GO" id="GO:0006108">
    <property type="term" value="P:malate metabolic process"/>
    <property type="evidence" value="ECO:0007669"/>
    <property type="project" value="TreeGrafter"/>
</dbReference>
<dbReference type="SUPFAM" id="SSF53223">
    <property type="entry name" value="Aminoacid dehydrogenase-like, N-terminal domain"/>
    <property type="match status" value="1"/>
</dbReference>
<keyword evidence="3 7" id="KW-0479">Metal-binding</keyword>
<dbReference type="GO" id="GO:0046872">
    <property type="term" value="F:metal ion binding"/>
    <property type="evidence" value="ECO:0007669"/>
    <property type="project" value="UniProtKB-KW"/>
</dbReference>
<dbReference type="SUPFAM" id="SSF51735">
    <property type="entry name" value="NAD(P)-binding Rossmann-fold domains"/>
    <property type="match status" value="1"/>
</dbReference>
<dbReference type="Gene3D" id="3.40.50.720">
    <property type="entry name" value="NAD(P)-binding Rossmann-like Domain"/>
    <property type="match status" value="1"/>
</dbReference>
<dbReference type="PANTHER" id="PTHR23406:SF32">
    <property type="entry name" value="NADP-DEPENDENT MALIC ENZYME"/>
    <property type="match status" value="1"/>
</dbReference>
<evidence type="ECO:0000313" key="12">
    <source>
        <dbReference type="Proteomes" id="UP001311799"/>
    </source>
</evidence>
<dbReference type="InterPro" id="IPR037062">
    <property type="entry name" value="Malic_N_dom_sf"/>
</dbReference>
<dbReference type="FunFam" id="3.40.50.720:FF:000182">
    <property type="entry name" value="NAD-dependent malic enzyme"/>
    <property type="match status" value="1"/>
</dbReference>
<dbReference type="PANTHER" id="PTHR23406">
    <property type="entry name" value="MALIC ENZYME-RELATED"/>
    <property type="match status" value="1"/>
</dbReference>
<feature type="binding site" evidence="7">
    <location>
        <position position="266"/>
    </location>
    <ligand>
        <name>a divalent metal cation</name>
        <dbReference type="ChEBI" id="CHEBI:60240"/>
    </ligand>
</feature>
<comment type="similarity">
    <text evidence="2 8">Belongs to the malic enzymes family.</text>
</comment>
<dbReference type="Gene3D" id="3.40.50.10380">
    <property type="entry name" value="Malic enzyme, N-terminal domain"/>
    <property type="match status" value="1"/>
</dbReference>
<dbReference type="InterPro" id="IPR012301">
    <property type="entry name" value="Malic_N_dom"/>
</dbReference>
<dbReference type="AlphaFoldDB" id="A0AAV9XS07"/>
<evidence type="ECO:0000256" key="5">
    <source>
        <dbReference type="PIRSR" id="PIRSR000106-1"/>
    </source>
</evidence>
<feature type="binding site" evidence="6">
    <location>
        <position position="153"/>
    </location>
    <ligand>
        <name>(S)-malate</name>
        <dbReference type="ChEBI" id="CHEBI:15589"/>
    </ligand>
</feature>